<accession>A0A451ANE9</accession>
<name>A0A451ANE9_9GAMM</name>
<evidence type="ECO:0000313" key="2">
    <source>
        <dbReference type="EMBL" id="VFK67528.1"/>
    </source>
</evidence>
<dbReference type="InterPro" id="IPR013321">
    <property type="entry name" value="Arc_rbn_hlx_hlx"/>
</dbReference>
<gene>
    <name evidence="2" type="ORF">BECKTUN1418E_GA0071001_11527</name>
    <name evidence="1" type="ORF">BECKTUN1418F_GA0071002_11552</name>
</gene>
<dbReference type="GO" id="GO:0006355">
    <property type="term" value="P:regulation of DNA-templated transcription"/>
    <property type="evidence" value="ECO:0007669"/>
    <property type="project" value="InterPro"/>
</dbReference>
<protein>
    <recommendedName>
        <fullName evidence="3">PIN domain-containing protein</fullName>
    </recommendedName>
</protein>
<dbReference type="EMBL" id="CAADFV010000152">
    <property type="protein sequence ID" value="VFK67528.1"/>
    <property type="molecule type" value="Genomic_DNA"/>
</dbReference>
<evidence type="ECO:0008006" key="3">
    <source>
        <dbReference type="Google" id="ProtNLM"/>
    </source>
</evidence>
<dbReference type="CDD" id="cd18687">
    <property type="entry name" value="PIN_VapC-like"/>
    <property type="match status" value="1"/>
</dbReference>
<dbReference type="Gene3D" id="1.10.1220.10">
    <property type="entry name" value="Met repressor-like"/>
    <property type="match status" value="1"/>
</dbReference>
<dbReference type="InterPro" id="IPR029060">
    <property type="entry name" value="PIN-like_dom_sf"/>
</dbReference>
<organism evidence="2">
    <name type="scientific">Candidatus Kentrum sp. TUN</name>
    <dbReference type="NCBI Taxonomy" id="2126343"/>
    <lineage>
        <taxon>Bacteria</taxon>
        <taxon>Pseudomonadati</taxon>
        <taxon>Pseudomonadota</taxon>
        <taxon>Gammaproteobacteria</taxon>
        <taxon>Candidatus Kentrum</taxon>
    </lineage>
</organism>
<dbReference type="SUPFAM" id="SSF88723">
    <property type="entry name" value="PIN domain-like"/>
    <property type="match status" value="1"/>
</dbReference>
<proteinExistence type="predicted"/>
<dbReference type="AlphaFoldDB" id="A0A451ANE9"/>
<sequence length="149" mass="16597">MRKTTMVQAELAPSLRERAEEIFRHLDLDAAQAITLFYREVEREASRGDPGAARKRIRLIHDLPLLAITTEAEELALHLIGKHLLPAHSEEDALHIAIASVHGMNYLLTWNFKHINNAETKAAIAANVQDTGYRCPIICSPEELGGIEA</sequence>
<reference evidence="2" key="1">
    <citation type="submission" date="2019-02" db="EMBL/GenBank/DDBJ databases">
        <authorList>
            <person name="Gruber-Vodicka R. H."/>
            <person name="Seah K. B. B."/>
        </authorList>
    </citation>
    <scope>NUCLEOTIDE SEQUENCE</scope>
    <source>
        <strain evidence="2">BECK_BY2</strain>
        <strain evidence="1">BECK_BY3</strain>
    </source>
</reference>
<evidence type="ECO:0000313" key="1">
    <source>
        <dbReference type="EMBL" id="VFK58798.1"/>
    </source>
</evidence>
<dbReference type="EMBL" id="CAADFY010000155">
    <property type="protein sequence ID" value="VFK58798.1"/>
    <property type="molecule type" value="Genomic_DNA"/>
</dbReference>